<keyword evidence="2" id="KW-0732">Signal</keyword>
<feature type="signal peptide" evidence="2">
    <location>
        <begin position="1"/>
        <end position="30"/>
    </location>
</feature>
<keyword evidence="1" id="KW-1133">Transmembrane helix</keyword>
<evidence type="ECO:0000256" key="1">
    <source>
        <dbReference type="SAM" id="Phobius"/>
    </source>
</evidence>
<evidence type="ECO:0000313" key="3">
    <source>
        <dbReference type="EMBL" id="KAB5584052.1"/>
    </source>
</evidence>
<organism evidence="3 4">
    <name type="scientific">Pangasianodon hypophthalmus</name>
    <name type="common">Striped catfish</name>
    <name type="synonym">Helicophagus hypophthalmus</name>
    <dbReference type="NCBI Taxonomy" id="310915"/>
    <lineage>
        <taxon>Eukaryota</taxon>
        <taxon>Metazoa</taxon>
        <taxon>Chordata</taxon>
        <taxon>Craniata</taxon>
        <taxon>Vertebrata</taxon>
        <taxon>Euteleostomi</taxon>
        <taxon>Actinopterygii</taxon>
        <taxon>Neopterygii</taxon>
        <taxon>Teleostei</taxon>
        <taxon>Ostariophysi</taxon>
        <taxon>Siluriformes</taxon>
        <taxon>Pangasiidae</taxon>
        <taxon>Pangasianodon</taxon>
    </lineage>
</organism>
<sequence>MAVRCTNKLHYSYLCIFVAVCVLFGKSASSLPSAKPGHGEFKHFRSFRSVLEPTAPPPGLQVRLHPGVVASVVIVAIAATAAAVFIIRKYCFPQSDATYRYSVLRQMEEQREEESDEDLLE</sequence>
<keyword evidence="1" id="KW-0812">Transmembrane</keyword>
<gene>
    <name evidence="3" type="ORF">PHYPO_G00102960</name>
</gene>
<dbReference type="EMBL" id="VFJC01000003">
    <property type="protein sequence ID" value="KAB5584052.1"/>
    <property type="molecule type" value="Genomic_DNA"/>
</dbReference>
<evidence type="ECO:0000313" key="4">
    <source>
        <dbReference type="Proteomes" id="UP000327468"/>
    </source>
</evidence>
<proteinExistence type="predicted"/>
<evidence type="ECO:0000256" key="2">
    <source>
        <dbReference type="SAM" id="SignalP"/>
    </source>
</evidence>
<name>A0A5N5PWK0_PANHP</name>
<feature type="chain" id="PRO_5024389816" evidence="2">
    <location>
        <begin position="31"/>
        <end position="121"/>
    </location>
</feature>
<protein>
    <submittedName>
        <fullName evidence="3">Uncharacterized protein</fullName>
    </submittedName>
</protein>
<dbReference type="AlphaFoldDB" id="A0A5N5PWK0"/>
<dbReference type="Proteomes" id="UP000327468">
    <property type="component" value="Chromosome 2"/>
</dbReference>
<keyword evidence="4" id="KW-1185">Reference proteome</keyword>
<keyword evidence="1" id="KW-0472">Membrane</keyword>
<reference evidence="3 4" key="1">
    <citation type="submission" date="2019-06" db="EMBL/GenBank/DDBJ databases">
        <title>A chromosome-scale genome assembly of the striped catfish, Pangasianodon hypophthalmus.</title>
        <authorList>
            <person name="Wen M."/>
            <person name="Zahm M."/>
            <person name="Roques C."/>
            <person name="Cabau C."/>
            <person name="Klopp C."/>
            <person name="Donnadieu C."/>
            <person name="Jouanno E."/>
            <person name="Avarre J.-C."/>
            <person name="Campet M."/>
            <person name="Ha T.T.T."/>
            <person name="Dugue R."/>
            <person name="Lampietro C."/>
            <person name="Louis A."/>
            <person name="Herpin A."/>
            <person name="Echchiki A."/>
            <person name="Berthelot C."/>
            <person name="Parey E."/>
            <person name="Roest-Crollius H."/>
            <person name="Braasch I."/>
            <person name="Postlethwait J."/>
            <person name="Bobe J."/>
            <person name="Montfort J."/>
            <person name="Bouchez O."/>
            <person name="Begum T."/>
            <person name="Schartl M."/>
            <person name="Guiguen Y."/>
        </authorList>
    </citation>
    <scope>NUCLEOTIDE SEQUENCE [LARGE SCALE GENOMIC DNA]</scope>
    <source>
        <strain evidence="3 4">Indonesia</strain>
        <tissue evidence="3">Blood</tissue>
    </source>
</reference>
<accession>A0A5N5PWK0</accession>
<comment type="caution">
    <text evidence="3">The sequence shown here is derived from an EMBL/GenBank/DDBJ whole genome shotgun (WGS) entry which is preliminary data.</text>
</comment>
<feature type="transmembrane region" description="Helical" evidence="1">
    <location>
        <begin position="68"/>
        <end position="87"/>
    </location>
</feature>